<dbReference type="InterPro" id="IPR016186">
    <property type="entry name" value="C-type_lectin-like/link_sf"/>
</dbReference>
<evidence type="ECO:0000313" key="4">
    <source>
        <dbReference type="Proteomes" id="UP000812440"/>
    </source>
</evidence>
<dbReference type="Proteomes" id="UP000812440">
    <property type="component" value="Chromosome 6"/>
</dbReference>
<dbReference type="CDD" id="cd00247">
    <property type="entry name" value="Endostatin-like"/>
    <property type="match status" value="1"/>
</dbReference>
<keyword evidence="4" id="KW-1185">Reference proteome</keyword>
<dbReference type="InterPro" id="IPR045463">
    <property type="entry name" value="XV/XVIII_trimerization_dom"/>
</dbReference>
<dbReference type="SUPFAM" id="SSF56436">
    <property type="entry name" value="C-type lectin-like"/>
    <property type="match status" value="1"/>
</dbReference>
<dbReference type="InterPro" id="IPR016187">
    <property type="entry name" value="CTDL_fold"/>
</dbReference>
<dbReference type="Pfam" id="PF20010">
    <property type="entry name" value="Collagen_trimer"/>
    <property type="match status" value="1"/>
</dbReference>
<dbReference type="Pfam" id="PF06482">
    <property type="entry name" value="Endostatin"/>
    <property type="match status" value="1"/>
</dbReference>
<evidence type="ECO:0000313" key="3">
    <source>
        <dbReference type="EMBL" id="KAG8442646.1"/>
    </source>
</evidence>
<evidence type="ECO:0000259" key="1">
    <source>
        <dbReference type="Pfam" id="PF06482"/>
    </source>
</evidence>
<gene>
    <name evidence="3" type="ORF">GDO86_011436</name>
</gene>
<dbReference type="InterPro" id="IPR010515">
    <property type="entry name" value="Collagenase_NC10/endostatin"/>
</dbReference>
<organism evidence="3 4">
    <name type="scientific">Hymenochirus boettgeri</name>
    <name type="common">Congo dwarf clawed frog</name>
    <dbReference type="NCBI Taxonomy" id="247094"/>
    <lineage>
        <taxon>Eukaryota</taxon>
        <taxon>Metazoa</taxon>
        <taxon>Chordata</taxon>
        <taxon>Craniata</taxon>
        <taxon>Vertebrata</taxon>
        <taxon>Euteleostomi</taxon>
        <taxon>Amphibia</taxon>
        <taxon>Batrachia</taxon>
        <taxon>Anura</taxon>
        <taxon>Pipoidea</taxon>
        <taxon>Pipidae</taxon>
        <taxon>Pipinae</taxon>
        <taxon>Hymenochirus</taxon>
    </lineage>
</organism>
<dbReference type="OrthoDB" id="10060752at2759"/>
<dbReference type="AlphaFoldDB" id="A0A8T2JJI0"/>
<comment type="caution">
    <text evidence="3">The sequence shown here is derived from an EMBL/GenBank/DDBJ whole genome shotgun (WGS) entry which is preliminary data.</text>
</comment>
<feature type="domain" description="Collagenase NC10/endostatin" evidence="1">
    <location>
        <begin position="76"/>
        <end position="241"/>
    </location>
</feature>
<accession>A0A8T2JJI0</accession>
<reference evidence="3" key="1">
    <citation type="thesis" date="2020" institute="ProQuest LLC" country="789 East Eisenhower Parkway, Ann Arbor, MI, USA">
        <title>Comparative Genomics and Chromosome Evolution.</title>
        <authorList>
            <person name="Mudd A.B."/>
        </authorList>
    </citation>
    <scope>NUCLEOTIDE SEQUENCE</scope>
    <source>
        <strain evidence="3">Female2</strain>
        <tissue evidence="3">Blood</tissue>
    </source>
</reference>
<protein>
    <recommendedName>
        <fullName evidence="5">Collagen alpha-1(XV) chain</fullName>
    </recommendedName>
</protein>
<feature type="domain" description="Collagen type XV/XVIII trimerization" evidence="2">
    <location>
        <begin position="1"/>
        <end position="40"/>
    </location>
</feature>
<dbReference type="FunFam" id="3.40.1620.70:FF:000003">
    <property type="entry name" value="Collagen type XVIII alpha 1"/>
    <property type="match status" value="1"/>
</dbReference>
<sequence>MLQKTHLVPEGSLIYLSESSEVYVRVRGGWRKVLLGDLISLPADSPPPPAFSGHQGYHQLPALIPVINTDYGRPNLHLVALNSPFPGDVRADLQCFQQARAVGLTSTYRAFLSSHLQDLHSVVKKADRFNLPIVNLKGEVLFDNWESIFSGHGGQFNSRIPIYSFDGRNVMTDSSWPQKILWHGSNMNGIRLVHNYCEAWRTADMAVSGQASSIRSGKLLDQNSYSCSNKFIVLCIENSFMIDTRNK</sequence>
<proteinExistence type="predicted"/>
<dbReference type="FunFam" id="3.10.100.10:FF:000008">
    <property type="entry name" value="collagen alpha-1(XVIII) chain isoform X1"/>
    <property type="match status" value="1"/>
</dbReference>
<dbReference type="EMBL" id="JAACNH010000005">
    <property type="protein sequence ID" value="KAG8442646.1"/>
    <property type="molecule type" value="Genomic_DNA"/>
</dbReference>
<dbReference type="Gene3D" id="3.40.1620.70">
    <property type="match status" value="1"/>
</dbReference>
<evidence type="ECO:0008006" key="5">
    <source>
        <dbReference type="Google" id="ProtNLM"/>
    </source>
</evidence>
<name>A0A8T2JJI0_9PIPI</name>
<dbReference type="Gene3D" id="3.10.100.10">
    <property type="entry name" value="Mannose-Binding Protein A, subunit A"/>
    <property type="match status" value="1"/>
</dbReference>
<evidence type="ECO:0000259" key="2">
    <source>
        <dbReference type="Pfam" id="PF20010"/>
    </source>
</evidence>